<evidence type="ECO:0000313" key="3">
    <source>
        <dbReference type="Proteomes" id="UP000002805"/>
    </source>
</evidence>
<sequence length="67" mass="7260">MTFPHPGPHVGLAGVRGSGRPGPHPNATTRFSTLRIRRPRTTLRTALLRGSGTPPGSPSTVRRRRLK</sequence>
<evidence type="ECO:0000313" key="2">
    <source>
        <dbReference type="EMBL" id="EDY61956.1"/>
    </source>
</evidence>
<reference evidence="3" key="2">
    <citation type="submission" date="2009-10" db="EMBL/GenBank/DDBJ databases">
        <title>The genome sequence of Streptomyces pristinaespiralis strain ATCC 25486.</title>
        <authorList>
            <consortium name="The Broad Institute Genome Sequencing Platform"/>
            <consortium name="Broad Institute Microbial Sequencing Center"/>
            <person name="Fischbach M."/>
            <person name="Godfrey P."/>
            <person name="Ward D."/>
            <person name="Young S."/>
            <person name="Zeng Q."/>
            <person name="Koehrsen M."/>
            <person name="Alvarado L."/>
            <person name="Berlin A.M."/>
            <person name="Bochicchio J."/>
            <person name="Borenstein D."/>
            <person name="Chapman S.B."/>
            <person name="Chen Z."/>
            <person name="Engels R."/>
            <person name="Freedman E."/>
            <person name="Gellesch M."/>
            <person name="Goldberg J."/>
            <person name="Griggs A."/>
            <person name="Gujja S."/>
            <person name="Heilman E.R."/>
            <person name="Heiman D.I."/>
            <person name="Hepburn T.A."/>
            <person name="Howarth C."/>
            <person name="Jen D."/>
            <person name="Larson L."/>
            <person name="Lewis B."/>
            <person name="Mehta T."/>
            <person name="Park D."/>
            <person name="Pearson M."/>
            <person name="Richards J."/>
            <person name="Roberts A."/>
            <person name="Saif S."/>
            <person name="Shea T.D."/>
            <person name="Shenoy N."/>
            <person name="Sisk P."/>
            <person name="Stolte C."/>
            <person name="Sykes S.N."/>
            <person name="Thomson T."/>
            <person name="Walk T."/>
            <person name="White J."/>
            <person name="Yandava C."/>
            <person name="Straight P."/>
            <person name="Clardy J."/>
            <person name="Hung D."/>
            <person name="Kolter R."/>
            <person name="Mekalanos J."/>
            <person name="Walker S."/>
            <person name="Walsh C.T."/>
            <person name="Wieland-Brown L.C."/>
            <person name="Haas B."/>
            <person name="Nusbaum C."/>
            <person name="Birren B."/>
        </authorList>
    </citation>
    <scope>NUCLEOTIDE SEQUENCE [LARGE SCALE GENOMIC DNA]</scope>
    <source>
        <strain evidence="3">ATCC 25486 / DSM 40338 / CBS 914.69 / JCM 4507 / NBRC 13074 / NRRL 2958 / 5647</strain>
    </source>
</reference>
<proteinExistence type="predicted"/>
<reference evidence="3" key="1">
    <citation type="submission" date="2008-02" db="EMBL/GenBank/DDBJ databases">
        <authorList>
            <consortium name="The Broad Institute Genome Sequencing Platform"/>
            <person name="Fischbach M."/>
            <person name="Ward D."/>
            <person name="Young S."/>
            <person name="Jaffe D."/>
            <person name="Gnerre S."/>
            <person name="Berlin A."/>
            <person name="Heiman D."/>
            <person name="Hepburn T."/>
            <person name="Sykes S."/>
            <person name="Alvarado L."/>
            <person name="Kodira C.D."/>
            <person name="Straight P."/>
            <person name="Clardy J."/>
            <person name="Hung D."/>
            <person name="Kolter R."/>
            <person name="Mekalanos J."/>
            <person name="Walker S."/>
            <person name="Walsh C.T."/>
            <person name="Lander E."/>
            <person name="Galagan J."/>
            <person name="Nusbaum C."/>
            <person name="Birren B."/>
        </authorList>
    </citation>
    <scope>NUCLEOTIDE SEQUENCE [LARGE SCALE GENOMIC DNA]</scope>
    <source>
        <strain evidence="3">ATCC 25486 / DSM 40338 / CBS 914.69 / JCM 4507 / NBRC 13074 / NRRL 2958 / 5647</strain>
    </source>
</reference>
<protein>
    <submittedName>
        <fullName evidence="2">Uncharacterized protein</fullName>
    </submittedName>
</protein>
<gene>
    <name evidence="2" type="ORF">SSDG_00271</name>
</gene>
<feature type="region of interest" description="Disordered" evidence="1">
    <location>
        <begin position="1"/>
        <end position="67"/>
    </location>
</feature>
<dbReference type="EMBL" id="CM000950">
    <property type="protein sequence ID" value="EDY61956.1"/>
    <property type="molecule type" value="Genomic_DNA"/>
</dbReference>
<dbReference type="Proteomes" id="UP000002805">
    <property type="component" value="Chromosome"/>
</dbReference>
<keyword evidence="3" id="KW-1185">Reference proteome</keyword>
<dbReference type="AlphaFoldDB" id="B5H545"/>
<name>B5H545_STRE2</name>
<organism evidence="2 3">
    <name type="scientific">Streptomyces pristinaespiralis (strain ATCC 25486 / DSM 40338 / CBS 914.69 / JCM 4507 / KCC S-0507 / NBRC 13074 / NRRL 2958 / 5647)</name>
    <dbReference type="NCBI Taxonomy" id="457429"/>
    <lineage>
        <taxon>Bacteria</taxon>
        <taxon>Bacillati</taxon>
        <taxon>Actinomycetota</taxon>
        <taxon>Actinomycetes</taxon>
        <taxon>Kitasatosporales</taxon>
        <taxon>Streptomycetaceae</taxon>
        <taxon>Streptomyces</taxon>
    </lineage>
</organism>
<evidence type="ECO:0000256" key="1">
    <source>
        <dbReference type="SAM" id="MobiDB-lite"/>
    </source>
</evidence>
<dbReference type="HOGENOM" id="CLU_2810688_0_0_11"/>
<accession>B5H545</accession>